<evidence type="ECO:0000256" key="1">
    <source>
        <dbReference type="SAM" id="Phobius"/>
    </source>
</evidence>
<dbReference type="Proteomes" id="UP000245870">
    <property type="component" value="Unassembled WGS sequence"/>
</dbReference>
<sequence length="32" mass="3519">MGAIIVSIFVSVVACVGGIYFYLQDKKRKKGK</sequence>
<evidence type="ECO:0000313" key="3">
    <source>
        <dbReference type="Proteomes" id="UP000245870"/>
    </source>
</evidence>
<keyword evidence="1" id="KW-1133">Transmembrane helix</keyword>
<keyword evidence="3" id="KW-1185">Reference proteome</keyword>
<feature type="transmembrane region" description="Helical" evidence="1">
    <location>
        <begin position="6"/>
        <end position="23"/>
    </location>
</feature>
<proteinExistence type="predicted"/>
<name>A0A2U0TJI0_9BACT</name>
<evidence type="ECO:0000313" key="2">
    <source>
        <dbReference type="EMBL" id="PVX43762.1"/>
    </source>
</evidence>
<gene>
    <name evidence="2" type="ORF">C7379_1405</name>
</gene>
<keyword evidence="1" id="KW-0472">Membrane</keyword>
<organism evidence="2 3">
    <name type="scientific">Hallella colorans</name>
    <dbReference type="NCBI Taxonomy" id="1703337"/>
    <lineage>
        <taxon>Bacteria</taxon>
        <taxon>Pseudomonadati</taxon>
        <taxon>Bacteroidota</taxon>
        <taxon>Bacteroidia</taxon>
        <taxon>Bacteroidales</taxon>
        <taxon>Prevotellaceae</taxon>
        <taxon>Hallella</taxon>
    </lineage>
</organism>
<comment type="caution">
    <text evidence="2">The sequence shown here is derived from an EMBL/GenBank/DDBJ whole genome shotgun (WGS) entry which is preliminary data.</text>
</comment>
<dbReference type="AlphaFoldDB" id="A0A2U0TJI0"/>
<reference evidence="2 3" key="1">
    <citation type="submission" date="2018-05" db="EMBL/GenBank/DDBJ databases">
        <title>Genomic Encyclopedia of Type Strains, Phase IV (KMG-IV): sequencing the most valuable type-strain genomes for metagenomic binning, comparative biology and taxonomic classification.</title>
        <authorList>
            <person name="Goeker M."/>
        </authorList>
    </citation>
    <scope>NUCLEOTIDE SEQUENCE [LARGE SCALE GENOMIC DNA]</scope>
    <source>
        <strain evidence="2 3">DSM 100333</strain>
    </source>
</reference>
<accession>A0A2U0TJI0</accession>
<protein>
    <submittedName>
        <fullName evidence="2">Uncharacterized protein</fullName>
    </submittedName>
</protein>
<keyword evidence="1" id="KW-0812">Transmembrane</keyword>
<dbReference type="EMBL" id="QENY01000040">
    <property type="protein sequence ID" value="PVX43762.1"/>
    <property type="molecule type" value="Genomic_DNA"/>
</dbReference>